<comment type="similarity">
    <text evidence="3">Belongs to the CSN1 family.</text>
</comment>
<evidence type="ECO:0000256" key="2">
    <source>
        <dbReference type="ARBA" id="ARBA00004496"/>
    </source>
</evidence>
<keyword evidence="6" id="KW-0539">Nucleus</keyword>
<keyword evidence="11" id="KW-1185">Reference proteome</keyword>
<evidence type="ECO:0000313" key="10">
    <source>
        <dbReference type="EMBL" id="KAG6432412.1"/>
    </source>
</evidence>
<sequence>MSFFTHYLSLQTEPQFLKFPATEMGANASSTAEEPAGPRSRPRLEDIPESCVALVLSYLDPPEIAKIARINRAFRAASTADFIWVPKLPSNFEYILSKLPDQALRDKGKMDMYARLCRPITFDGGTKEVWIDKRSGGVCLAISSKAMAITGIDDRRYWNHIPTDESRFQTVAYLHQIWWLQVDGELDFQLPKGTYSLFFRLHLGKVGKRLGRRVCNHDNVHGWELKPAQFQLTTQNGHRAVTRCMIENLGNWANYHVGEFVVEDPNSSTKVKFSLTQIDCTHTKGGLCVDSVLIRPSSLGKEVLSVDGEACRKPFVDNAAGAVIGDEEIHANGQDESDSQRHRPIISGEQLDIEAYAALYTGRTKTTRLLFIADKCGAPSMELEALRMAYDEIKKGEDTQLFGEVIGKINVRLGPNYGLDNAWADAVDQRAESRKEKLENELNAYRTNLIKESIRMGYNDFGDFFYAHGRLGEAFKNYIRTRDYCTTSKHIIHMCLNAILVSIEMGQFTHVTSYVGKAEQAVDGLDPVTIAKLRCAAGLSHLEGKKYKLAARKFLEVGPELGNNYTEIIAPQDVATYGTLCALASFDRSELKASFYLSKVIDNTNFRNFLELVPEIRELINDFYTSHYASCLEYLGNLKTNLLLDIHLHDHVETLYEQIRNKALIQYTLPFVSVDLNMMANAFNTCVTGLEKELDALITNDQIQVIICTCCLCKYIASFLALYGKHVSYACVTSTGMILQARIDSHNKILYARHADQRNGTFQRALQTGNEFDRELRAMLLRANLIKHDYNLKAQRKY</sequence>
<evidence type="ECO:0000313" key="11">
    <source>
        <dbReference type="Proteomes" id="UP000298416"/>
    </source>
</evidence>
<accession>A0A8X8YKS3</accession>
<dbReference type="InterPro" id="IPR036390">
    <property type="entry name" value="WH_DNA-bd_sf"/>
</dbReference>
<feature type="domain" description="PCI" evidence="9">
    <location>
        <begin position="546"/>
        <end position="757"/>
    </location>
</feature>
<dbReference type="Gene3D" id="1.25.40.570">
    <property type="match status" value="1"/>
</dbReference>
<evidence type="ECO:0000259" key="8">
    <source>
        <dbReference type="PROSITE" id="PS50181"/>
    </source>
</evidence>
<keyword evidence="5" id="KW-0736">Signalosome</keyword>
<dbReference type="GO" id="GO:0008180">
    <property type="term" value="C:COP9 signalosome"/>
    <property type="evidence" value="ECO:0007669"/>
    <property type="project" value="UniProtKB-KW"/>
</dbReference>
<dbReference type="InterPro" id="IPR045135">
    <property type="entry name" value="Rpn7_N"/>
</dbReference>
<dbReference type="Pfam" id="PF14299">
    <property type="entry name" value="PP2"/>
    <property type="match status" value="1"/>
</dbReference>
<dbReference type="InterPro" id="IPR036047">
    <property type="entry name" value="F-box-like_dom_sf"/>
</dbReference>
<evidence type="ECO:0000256" key="5">
    <source>
        <dbReference type="ARBA" id="ARBA00022790"/>
    </source>
</evidence>
<dbReference type="EMBL" id="PNBA02000002">
    <property type="protein sequence ID" value="KAG6432412.1"/>
    <property type="molecule type" value="Genomic_DNA"/>
</dbReference>
<dbReference type="Pfam" id="PF01399">
    <property type="entry name" value="PCI"/>
    <property type="match status" value="1"/>
</dbReference>
<evidence type="ECO:0000256" key="1">
    <source>
        <dbReference type="ARBA" id="ARBA00004123"/>
    </source>
</evidence>
<keyword evidence="4" id="KW-0963">Cytoplasm</keyword>
<reference evidence="10" key="1">
    <citation type="submission" date="2018-01" db="EMBL/GenBank/DDBJ databases">
        <authorList>
            <person name="Mao J.F."/>
        </authorList>
    </citation>
    <scope>NUCLEOTIDE SEQUENCE</scope>
    <source>
        <strain evidence="10">Huo1</strain>
        <tissue evidence="10">Leaf</tissue>
    </source>
</reference>
<dbReference type="FunFam" id="1.25.40.570:FF:000014">
    <property type="entry name" value="COP9 signalosome complex subunit 1"/>
    <property type="match status" value="1"/>
</dbReference>
<dbReference type="CDD" id="cd22162">
    <property type="entry name" value="F-box_AtSKIP3-like"/>
    <property type="match status" value="1"/>
</dbReference>
<feature type="domain" description="F-box" evidence="8">
    <location>
        <begin position="41"/>
        <end position="87"/>
    </location>
</feature>
<evidence type="ECO:0008006" key="12">
    <source>
        <dbReference type="Google" id="ProtNLM"/>
    </source>
</evidence>
<protein>
    <recommendedName>
        <fullName evidence="12">COP9 signalosome complex subunit 1</fullName>
    </recommendedName>
</protein>
<keyword evidence="7" id="KW-0175">Coiled coil</keyword>
<dbReference type="InterPro" id="IPR000717">
    <property type="entry name" value="PCI_dom"/>
</dbReference>
<dbReference type="PANTHER" id="PTHR14145:SF2">
    <property type="entry name" value="COP9 SIGNALOSOME COMPLEX SUBUNIT 1"/>
    <property type="match status" value="1"/>
</dbReference>
<dbReference type="InterPro" id="IPR019585">
    <property type="entry name" value="Rpn7/CSN1"/>
</dbReference>
<dbReference type="InterPro" id="IPR048624">
    <property type="entry name" value="CSN1_C"/>
</dbReference>
<organism evidence="10">
    <name type="scientific">Salvia splendens</name>
    <name type="common">Scarlet sage</name>
    <dbReference type="NCBI Taxonomy" id="180675"/>
    <lineage>
        <taxon>Eukaryota</taxon>
        <taxon>Viridiplantae</taxon>
        <taxon>Streptophyta</taxon>
        <taxon>Embryophyta</taxon>
        <taxon>Tracheophyta</taxon>
        <taxon>Spermatophyta</taxon>
        <taxon>Magnoliopsida</taxon>
        <taxon>eudicotyledons</taxon>
        <taxon>Gunneridae</taxon>
        <taxon>Pentapetalae</taxon>
        <taxon>asterids</taxon>
        <taxon>lamiids</taxon>
        <taxon>Lamiales</taxon>
        <taxon>Lamiaceae</taxon>
        <taxon>Nepetoideae</taxon>
        <taxon>Mentheae</taxon>
        <taxon>Salviinae</taxon>
        <taxon>Salvia</taxon>
        <taxon>Salvia subgen. Calosphace</taxon>
        <taxon>core Calosphace</taxon>
    </lineage>
</organism>
<dbReference type="PROSITE" id="PS50181">
    <property type="entry name" value="FBOX"/>
    <property type="match status" value="1"/>
</dbReference>
<dbReference type="Pfam" id="PF21151">
    <property type="entry name" value="CSN1_C"/>
    <property type="match status" value="1"/>
</dbReference>
<reference evidence="10" key="2">
    <citation type="submission" date="2020-08" db="EMBL/GenBank/DDBJ databases">
        <title>Plant Genome Project.</title>
        <authorList>
            <person name="Zhang R.-G."/>
        </authorList>
    </citation>
    <scope>NUCLEOTIDE SEQUENCE</scope>
    <source>
        <strain evidence="10">Huo1</strain>
        <tissue evidence="10">Leaf</tissue>
    </source>
</reference>
<dbReference type="PANTHER" id="PTHR14145">
    <property type="entry name" value="26S PROTESOME SUBUNIT 6"/>
    <property type="match status" value="1"/>
</dbReference>
<proteinExistence type="inferred from homology"/>
<comment type="subcellular location">
    <subcellularLocation>
        <location evidence="2">Cytoplasm</location>
    </subcellularLocation>
    <subcellularLocation>
        <location evidence="1">Nucleus</location>
    </subcellularLocation>
</comment>
<dbReference type="AlphaFoldDB" id="A0A8X8YKS3"/>
<dbReference type="Pfam" id="PF10602">
    <property type="entry name" value="RPN7"/>
    <property type="match status" value="1"/>
</dbReference>
<feature type="coiled-coil region" evidence="7">
    <location>
        <begin position="428"/>
        <end position="455"/>
    </location>
</feature>
<dbReference type="PROSITE" id="PS50250">
    <property type="entry name" value="PCI"/>
    <property type="match status" value="1"/>
</dbReference>
<dbReference type="Proteomes" id="UP000298416">
    <property type="component" value="Unassembled WGS sequence"/>
</dbReference>
<dbReference type="SUPFAM" id="SSF46785">
    <property type="entry name" value="Winged helix' DNA-binding domain"/>
    <property type="match status" value="1"/>
</dbReference>
<dbReference type="InterPro" id="IPR025886">
    <property type="entry name" value="PP2-like"/>
</dbReference>
<comment type="caution">
    <text evidence="10">The sequence shown here is derived from an EMBL/GenBank/DDBJ whole genome shotgun (WGS) entry which is preliminary data.</text>
</comment>
<name>A0A8X8YKS3_SALSN</name>
<evidence type="ECO:0000256" key="6">
    <source>
        <dbReference type="ARBA" id="ARBA00023242"/>
    </source>
</evidence>
<evidence type="ECO:0000256" key="7">
    <source>
        <dbReference type="SAM" id="Coils"/>
    </source>
</evidence>
<dbReference type="SUPFAM" id="SSF81383">
    <property type="entry name" value="F-box domain"/>
    <property type="match status" value="1"/>
</dbReference>
<evidence type="ECO:0000259" key="9">
    <source>
        <dbReference type="PROSITE" id="PS50250"/>
    </source>
</evidence>
<evidence type="ECO:0000256" key="4">
    <source>
        <dbReference type="ARBA" id="ARBA00022490"/>
    </source>
</evidence>
<gene>
    <name evidence="10" type="ORF">SASPL_103988</name>
</gene>
<dbReference type="InterPro" id="IPR001810">
    <property type="entry name" value="F-box_dom"/>
</dbReference>
<dbReference type="GO" id="GO:0005737">
    <property type="term" value="C:cytoplasm"/>
    <property type="evidence" value="ECO:0007669"/>
    <property type="project" value="UniProtKB-SubCell"/>
</dbReference>
<evidence type="ECO:0000256" key="3">
    <source>
        <dbReference type="ARBA" id="ARBA00008793"/>
    </source>
</evidence>